<protein>
    <submittedName>
        <fullName evidence="2">Uncharacterized protein</fullName>
    </submittedName>
</protein>
<feature type="compositionally biased region" description="Low complexity" evidence="1">
    <location>
        <begin position="31"/>
        <end position="53"/>
    </location>
</feature>
<feature type="compositionally biased region" description="Basic and acidic residues" evidence="1">
    <location>
        <begin position="10"/>
        <end position="29"/>
    </location>
</feature>
<dbReference type="AlphaFoldDB" id="A0A9P7F649"/>
<dbReference type="EMBL" id="JABBWM010000033">
    <property type="protein sequence ID" value="KAG2106953.1"/>
    <property type="molecule type" value="Genomic_DNA"/>
</dbReference>
<evidence type="ECO:0000313" key="2">
    <source>
        <dbReference type="EMBL" id="KAG2106953.1"/>
    </source>
</evidence>
<organism evidence="2 3">
    <name type="scientific">Suillus discolor</name>
    <dbReference type="NCBI Taxonomy" id="1912936"/>
    <lineage>
        <taxon>Eukaryota</taxon>
        <taxon>Fungi</taxon>
        <taxon>Dikarya</taxon>
        <taxon>Basidiomycota</taxon>
        <taxon>Agaricomycotina</taxon>
        <taxon>Agaricomycetes</taxon>
        <taxon>Agaricomycetidae</taxon>
        <taxon>Boletales</taxon>
        <taxon>Suillineae</taxon>
        <taxon>Suillaceae</taxon>
        <taxon>Suillus</taxon>
    </lineage>
</organism>
<gene>
    <name evidence="2" type="ORF">F5147DRAFT_653550</name>
</gene>
<evidence type="ECO:0000256" key="1">
    <source>
        <dbReference type="SAM" id="MobiDB-lite"/>
    </source>
</evidence>
<dbReference type="GeneID" id="64696051"/>
<keyword evidence="3" id="KW-1185">Reference proteome</keyword>
<evidence type="ECO:0000313" key="3">
    <source>
        <dbReference type="Proteomes" id="UP000823399"/>
    </source>
</evidence>
<comment type="caution">
    <text evidence="2">The sequence shown here is derived from an EMBL/GenBank/DDBJ whole genome shotgun (WGS) entry which is preliminary data.</text>
</comment>
<name>A0A9P7F649_9AGAM</name>
<reference evidence="2" key="1">
    <citation type="journal article" date="2020" name="New Phytol.">
        <title>Comparative genomics reveals dynamic genome evolution in host specialist ectomycorrhizal fungi.</title>
        <authorList>
            <person name="Lofgren L.A."/>
            <person name="Nguyen N.H."/>
            <person name="Vilgalys R."/>
            <person name="Ruytinx J."/>
            <person name="Liao H.L."/>
            <person name="Branco S."/>
            <person name="Kuo A."/>
            <person name="LaButti K."/>
            <person name="Lipzen A."/>
            <person name="Andreopoulos W."/>
            <person name="Pangilinan J."/>
            <person name="Riley R."/>
            <person name="Hundley H."/>
            <person name="Na H."/>
            <person name="Barry K."/>
            <person name="Grigoriev I.V."/>
            <person name="Stajich J.E."/>
            <person name="Kennedy P.G."/>
        </authorList>
    </citation>
    <scope>NUCLEOTIDE SEQUENCE</scope>
    <source>
        <strain evidence="2">FC423</strain>
    </source>
</reference>
<dbReference type="OrthoDB" id="2693510at2759"/>
<dbReference type="RefSeq" id="XP_041291892.1">
    <property type="nucleotide sequence ID" value="XM_041433792.1"/>
</dbReference>
<proteinExistence type="predicted"/>
<accession>A0A9P7F649</accession>
<sequence length="195" mass="21046">MNENNPPQKKPWEWLKPHSDPHLVEDRGRKGASQDPSSLSPSTSGSSGRSSGSVHKLFGKDLTAPTSEAYHKQSSDSGIVAKAEHLDPKFVNKRIANATKGVAGIGQVPTIVKHASSTVNNLPSVSDTIDMFSPLLRPLKAFNSIANEIANVHPYAKVALSIFTCASKVNEFLVTDDSRSGRPRCRGFQSTLKDI</sequence>
<feature type="region of interest" description="Disordered" evidence="1">
    <location>
        <begin position="1"/>
        <end position="57"/>
    </location>
</feature>
<dbReference type="Proteomes" id="UP000823399">
    <property type="component" value="Unassembled WGS sequence"/>
</dbReference>